<accession>A0ABT1BJB9</accession>
<gene>
    <name evidence="3" type="ORF">M0L44_06145</name>
</gene>
<evidence type="ECO:0000313" key="4">
    <source>
        <dbReference type="Proteomes" id="UP001204851"/>
    </source>
</evidence>
<name>A0ABT1BJB9_9BURK</name>
<keyword evidence="4" id="KW-1185">Reference proteome</keyword>
<proteinExistence type="predicted"/>
<evidence type="ECO:0000256" key="1">
    <source>
        <dbReference type="SAM" id="MobiDB-lite"/>
    </source>
</evidence>
<sequence>MSDTEKTGSWWQTLPGVLTALAAVITAVSGLVALFVQHGGGGEKASSAAPATVGMASPGARQVMPSGASPVNPAPTASPIAPAPAPKPAAQPWSQVQAAVVGKDGRTTRVRAETLSNCISVNHELTVDGGQSISFEHMAGFEVLRAERHTSSTAKAQIKVTLLNGDSITGMVEANCDLFGENEVGRFSTFFDQIRSVHFEY</sequence>
<feature type="region of interest" description="Disordered" evidence="1">
    <location>
        <begin position="57"/>
        <end position="94"/>
    </location>
</feature>
<keyword evidence="2" id="KW-0472">Membrane</keyword>
<evidence type="ECO:0000313" key="3">
    <source>
        <dbReference type="EMBL" id="MCO5976299.1"/>
    </source>
</evidence>
<comment type="caution">
    <text evidence="3">The sequence shown here is derived from an EMBL/GenBank/DDBJ whole genome shotgun (WGS) entry which is preliminary data.</text>
</comment>
<keyword evidence="2" id="KW-1133">Transmembrane helix</keyword>
<protein>
    <submittedName>
        <fullName evidence="3">Uncharacterized protein</fullName>
    </submittedName>
</protein>
<keyword evidence="2" id="KW-0812">Transmembrane</keyword>
<reference evidence="3 4" key="1">
    <citation type="submission" date="2022-06" db="EMBL/GenBank/DDBJ databases">
        <title>Ideonella sp. NS12-5 Genome sequencing and assembly.</title>
        <authorList>
            <person name="Jung Y."/>
        </authorList>
    </citation>
    <scope>NUCLEOTIDE SEQUENCE [LARGE SCALE GENOMIC DNA]</scope>
    <source>
        <strain evidence="3 4">NS12-5</strain>
    </source>
</reference>
<organism evidence="3 4">
    <name type="scientific">Ideonella oryzae</name>
    <dbReference type="NCBI Taxonomy" id="2937441"/>
    <lineage>
        <taxon>Bacteria</taxon>
        <taxon>Pseudomonadati</taxon>
        <taxon>Pseudomonadota</taxon>
        <taxon>Betaproteobacteria</taxon>
        <taxon>Burkholderiales</taxon>
        <taxon>Sphaerotilaceae</taxon>
        <taxon>Ideonella</taxon>
    </lineage>
</organism>
<feature type="transmembrane region" description="Helical" evidence="2">
    <location>
        <begin position="16"/>
        <end position="36"/>
    </location>
</feature>
<dbReference type="RefSeq" id="WP_252768770.1">
    <property type="nucleotide sequence ID" value="NZ_JAMXMC010000003.1"/>
</dbReference>
<dbReference type="Proteomes" id="UP001204851">
    <property type="component" value="Unassembled WGS sequence"/>
</dbReference>
<evidence type="ECO:0000256" key="2">
    <source>
        <dbReference type="SAM" id="Phobius"/>
    </source>
</evidence>
<dbReference type="EMBL" id="JAMXMC010000003">
    <property type="protein sequence ID" value="MCO5976299.1"/>
    <property type="molecule type" value="Genomic_DNA"/>
</dbReference>